<dbReference type="InterPro" id="IPR050256">
    <property type="entry name" value="Glycosyltransferase_2"/>
</dbReference>
<gene>
    <name evidence="2" type="ORF">HCAN_1193</name>
</gene>
<dbReference type="STRING" id="537970.HCAN_1193"/>
<accession>C5ZXN5</accession>
<dbReference type="EMBL" id="CM000776">
    <property type="protein sequence ID" value="EES89903.1"/>
    <property type="molecule type" value="Genomic_DNA"/>
</dbReference>
<evidence type="ECO:0000313" key="3">
    <source>
        <dbReference type="Proteomes" id="UP000007032"/>
    </source>
</evidence>
<sequence length="318" mass="37762">MNVLDSRLISVAILNRNIDFKKLQEFQDVLKAKFSYFEILLINPKFTTSAKEVENDDIIKNSPNLRILKTSNNIDKNLYYQIFLRNCIGDCIAFFDLEKNSFQDLLEMLGIANKYDIVIGVRKKKNQNLFQKIISYMFYQFIRLFYHYDVRQDYSDFYILNRKVIHYLLKEKTNIYLLRLIQFDTCFSKYEYYFIPIGVGEKVNFFDSVGLGIDIVIQNSYRTLRLATILSLCASFFNFLYFIYAMGSYFFNINVMGGWTSTSAYSSIINFCLFLVLAIFGEYLRIILMRTKHNNLHELVEEESNFQLYIEEKNIRNS</sequence>
<dbReference type="PANTHER" id="PTHR48090:SF8">
    <property type="entry name" value="GLYCOSYLTRANSFERASE CSBB-RELATED"/>
    <property type="match status" value="1"/>
</dbReference>
<keyword evidence="3" id="KW-1185">Reference proteome</keyword>
<protein>
    <submittedName>
        <fullName evidence="2">Glycosyl transferase</fullName>
    </submittedName>
</protein>
<keyword evidence="1" id="KW-0472">Membrane</keyword>
<dbReference type="OrthoDB" id="5323630at2"/>
<evidence type="ECO:0000313" key="2">
    <source>
        <dbReference type="EMBL" id="EES89903.1"/>
    </source>
</evidence>
<dbReference type="HOGENOM" id="CLU_873669_0_0_7"/>
<proteinExistence type="predicted"/>
<dbReference type="RefSeq" id="WP_006656241.1">
    <property type="nucleotide sequence ID" value="NZ_CM000776.2"/>
</dbReference>
<organism evidence="2 3">
    <name type="scientific">Helicobacter canadensis MIT 98-5491</name>
    <dbReference type="NCBI Taxonomy" id="537970"/>
    <lineage>
        <taxon>Bacteria</taxon>
        <taxon>Pseudomonadati</taxon>
        <taxon>Campylobacterota</taxon>
        <taxon>Epsilonproteobacteria</taxon>
        <taxon>Campylobacterales</taxon>
        <taxon>Helicobacteraceae</taxon>
        <taxon>Helicobacter</taxon>
    </lineage>
</organism>
<dbReference type="eggNOG" id="COG0463">
    <property type="taxonomic scope" value="Bacteria"/>
</dbReference>
<reference evidence="2 3" key="1">
    <citation type="journal article" date="2009" name="J. Bacteriol.">
        <title>Genome sequence of the emerging pathogen Helicobacter canadensis.</title>
        <authorList>
            <person name="Loman N.J."/>
            <person name="Snyder L.A."/>
            <person name="Linton J.D."/>
            <person name="Langdon R."/>
            <person name="Lawson A.J."/>
            <person name="Weinstock G.M."/>
            <person name="Wren B.W."/>
            <person name="Pallen M.J."/>
        </authorList>
    </citation>
    <scope>NUCLEOTIDE SEQUENCE [LARGE SCALE GENOMIC DNA]</scope>
    <source>
        <strain evidence="2 3">MIT 98-5491</strain>
    </source>
</reference>
<name>C5ZXN5_9HELI</name>
<dbReference type="PANTHER" id="PTHR48090">
    <property type="entry name" value="UNDECAPRENYL-PHOSPHATE 4-DEOXY-4-FORMAMIDO-L-ARABINOSE TRANSFERASE-RELATED"/>
    <property type="match status" value="1"/>
</dbReference>
<dbReference type="AlphaFoldDB" id="C5ZXN5"/>
<dbReference type="Proteomes" id="UP000007032">
    <property type="component" value="Chromosome"/>
</dbReference>
<dbReference type="GO" id="GO:0005886">
    <property type="term" value="C:plasma membrane"/>
    <property type="evidence" value="ECO:0007669"/>
    <property type="project" value="TreeGrafter"/>
</dbReference>
<keyword evidence="1" id="KW-1133">Transmembrane helix</keyword>
<keyword evidence="1" id="KW-0812">Transmembrane</keyword>
<feature type="transmembrane region" description="Helical" evidence="1">
    <location>
        <begin position="264"/>
        <end position="284"/>
    </location>
</feature>
<evidence type="ECO:0000256" key="1">
    <source>
        <dbReference type="SAM" id="Phobius"/>
    </source>
</evidence>
<dbReference type="GO" id="GO:0016740">
    <property type="term" value="F:transferase activity"/>
    <property type="evidence" value="ECO:0007669"/>
    <property type="project" value="UniProtKB-KW"/>
</dbReference>
<feature type="transmembrane region" description="Helical" evidence="1">
    <location>
        <begin position="226"/>
        <end position="244"/>
    </location>
</feature>
<keyword evidence="2" id="KW-0808">Transferase</keyword>